<proteinExistence type="predicted"/>
<evidence type="ECO:0000313" key="3">
    <source>
        <dbReference type="EMBL" id="BAL58125.1"/>
    </source>
</evidence>
<reference evidence="3" key="2">
    <citation type="journal article" date="2012" name="PLoS ONE">
        <title>A Deeply Branching Thermophilic Bacterium with an Ancient Acetyl-CoA Pathway Dominates a Subsurface Ecosystem.</title>
        <authorList>
            <person name="Takami H."/>
            <person name="Noguchi H."/>
            <person name="Takaki Y."/>
            <person name="Uchiyama I."/>
            <person name="Toyoda A."/>
            <person name="Nishi S."/>
            <person name="Chee G.-J."/>
            <person name="Arai W."/>
            <person name="Nunoura T."/>
            <person name="Itoh T."/>
            <person name="Hattori M."/>
            <person name="Takai K."/>
        </authorList>
    </citation>
    <scope>NUCLEOTIDE SEQUENCE</scope>
</reference>
<keyword evidence="1" id="KW-0472">Membrane</keyword>
<keyword evidence="1" id="KW-1133">Transmembrane helix</keyword>
<organism evidence="3">
    <name type="scientific">uncultured Acidobacteriota bacterium</name>
    <dbReference type="NCBI Taxonomy" id="171953"/>
    <lineage>
        <taxon>Bacteria</taxon>
        <taxon>Pseudomonadati</taxon>
        <taxon>Acidobacteriota</taxon>
        <taxon>environmental samples</taxon>
    </lineage>
</organism>
<evidence type="ECO:0000259" key="2">
    <source>
        <dbReference type="Pfam" id="PF03703"/>
    </source>
</evidence>
<dbReference type="PANTHER" id="PTHR37938">
    <property type="entry name" value="BLL0215 PROTEIN"/>
    <property type="match status" value="1"/>
</dbReference>
<dbReference type="Pfam" id="PF03703">
    <property type="entry name" value="bPH_2"/>
    <property type="match status" value="1"/>
</dbReference>
<reference evidence="3" key="1">
    <citation type="journal article" date="2005" name="Environ. Microbiol.">
        <title>Genetic and functional properties of uncultivated thermophilic crenarchaeotes from a subsurface gold mine as revealed by analysis of genome fragments.</title>
        <authorList>
            <person name="Nunoura T."/>
            <person name="Hirayama H."/>
            <person name="Takami H."/>
            <person name="Oida H."/>
            <person name="Nishi S."/>
            <person name="Shimamura S."/>
            <person name="Suzuki Y."/>
            <person name="Inagaki F."/>
            <person name="Takai K."/>
            <person name="Nealson K.H."/>
            <person name="Horikoshi K."/>
        </authorList>
    </citation>
    <scope>NUCLEOTIDE SEQUENCE</scope>
</reference>
<feature type="transmembrane region" description="Helical" evidence="1">
    <location>
        <begin position="63"/>
        <end position="80"/>
    </location>
</feature>
<evidence type="ECO:0000256" key="1">
    <source>
        <dbReference type="SAM" id="Phobius"/>
    </source>
</evidence>
<gene>
    <name evidence="3" type="ORF">HGMM_F54F02C08</name>
</gene>
<feature type="domain" description="YdbS-like PH" evidence="2">
    <location>
        <begin position="86"/>
        <end position="157"/>
    </location>
</feature>
<keyword evidence="1" id="KW-0812">Transmembrane</keyword>
<name>H5SPN9_9BACT</name>
<dbReference type="InterPro" id="IPR005182">
    <property type="entry name" value="YdbS-like_PH"/>
</dbReference>
<feature type="transmembrane region" description="Helical" evidence="1">
    <location>
        <begin position="31"/>
        <end position="51"/>
    </location>
</feature>
<dbReference type="AlphaFoldDB" id="H5SPN9"/>
<protein>
    <submittedName>
        <fullName evidence="3">Hypothetical conserved protein</fullName>
    </submittedName>
</protein>
<accession>H5SPN9</accession>
<sequence length="169" mass="18978">MNPETGRFCSRCGARLREPPDAPIFVLHPTALFVTARYVGATIAIGGLLLLLAHMERWRPGAIPPWGIALAIVLVLIWPLRHHLARAFETYILTEHGLTVTSGVLRRIYRHVPLHKIQEVVVIQSGWGRLLGIGNLVIDTAAEAERIVLRDIRHPQTYADLILRQIERA</sequence>
<dbReference type="EMBL" id="AP011794">
    <property type="protein sequence ID" value="BAL58125.1"/>
    <property type="molecule type" value="Genomic_DNA"/>
</dbReference>
<dbReference type="PANTHER" id="PTHR37938:SF1">
    <property type="entry name" value="BLL0215 PROTEIN"/>
    <property type="match status" value="1"/>
</dbReference>